<feature type="transmembrane region" description="Helical" evidence="1">
    <location>
        <begin position="7"/>
        <end position="31"/>
    </location>
</feature>
<proteinExistence type="predicted"/>
<keyword evidence="1" id="KW-1133">Transmembrane helix</keyword>
<dbReference type="STRING" id="1499688.BN000_04119"/>
<sequence length="111" mass="12979">MRKNKGFLLLELLLSLSAWFMLCLFFIPLLIDLKIQSQQLEVHKKAEQLLYEELQASIVDGQKYLNYSVSHQGIEYRIEWRDLSLSGQKEVCVKVEKHSFISKTEMCATPE</sequence>
<dbReference type="OrthoDB" id="2941723at2"/>
<dbReference type="Proteomes" id="UP000199087">
    <property type="component" value="Unassembled WGS sequence"/>
</dbReference>
<keyword evidence="1" id="KW-0472">Membrane</keyword>
<accession>A0A0U1P1W1</accession>
<keyword evidence="3" id="KW-1185">Reference proteome</keyword>
<reference evidence="3" key="1">
    <citation type="submission" date="2015-05" db="EMBL/GenBank/DDBJ databases">
        <authorList>
            <person name="Urmite Genomes"/>
        </authorList>
    </citation>
    <scope>NUCLEOTIDE SEQUENCE [LARGE SCALE GENOMIC DNA]</scope>
    <source>
        <strain evidence="3">LF1</strain>
    </source>
</reference>
<protein>
    <submittedName>
        <fullName evidence="2">DNA transport protein ComGE</fullName>
    </submittedName>
</protein>
<name>A0A0U1P1W1_9BACI</name>
<evidence type="ECO:0000313" key="3">
    <source>
        <dbReference type="Proteomes" id="UP000199087"/>
    </source>
</evidence>
<evidence type="ECO:0000256" key="1">
    <source>
        <dbReference type="SAM" id="Phobius"/>
    </source>
</evidence>
<organism evidence="2 3">
    <name type="scientific">Neobacillus massiliamazoniensis</name>
    <dbReference type="NCBI Taxonomy" id="1499688"/>
    <lineage>
        <taxon>Bacteria</taxon>
        <taxon>Bacillati</taxon>
        <taxon>Bacillota</taxon>
        <taxon>Bacilli</taxon>
        <taxon>Bacillales</taxon>
        <taxon>Bacillaceae</taxon>
        <taxon>Neobacillus</taxon>
    </lineage>
</organism>
<gene>
    <name evidence="2" type="primary">comGE</name>
    <name evidence="2" type="ORF">BN000_04119</name>
</gene>
<dbReference type="EMBL" id="CVRB01000004">
    <property type="protein sequence ID" value="CRK84118.1"/>
    <property type="molecule type" value="Genomic_DNA"/>
</dbReference>
<dbReference type="AlphaFoldDB" id="A0A0U1P1W1"/>
<dbReference type="RefSeq" id="WP_090637476.1">
    <property type="nucleotide sequence ID" value="NZ_CVRB01000004.1"/>
</dbReference>
<keyword evidence="1" id="KW-0812">Transmembrane</keyword>
<evidence type="ECO:0000313" key="2">
    <source>
        <dbReference type="EMBL" id="CRK84118.1"/>
    </source>
</evidence>